<dbReference type="Pfam" id="PF07676">
    <property type="entry name" value="PD40"/>
    <property type="match status" value="2"/>
</dbReference>
<dbReference type="Gene3D" id="2.120.10.30">
    <property type="entry name" value="TolB, C-terminal domain"/>
    <property type="match status" value="2"/>
</dbReference>
<evidence type="ECO:0000313" key="5">
    <source>
        <dbReference type="EMBL" id="AMQ56921.1"/>
    </source>
</evidence>
<keyword evidence="2" id="KW-0720">Serine protease</keyword>
<dbReference type="EMBL" id="CP012836">
    <property type="protein sequence ID" value="AMQ56921.1"/>
    <property type="molecule type" value="Genomic_DNA"/>
</dbReference>
<dbReference type="Pfam" id="PF00326">
    <property type="entry name" value="Peptidase_S9"/>
    <property type="match status" value="1"/>
</dbReference>
<keyword evidence="5" id="KW-0031">Aminopeptidase</keyword>
<dbReference type="InterPro" id="IPR011659">
    <property type="entry name" value="WD40"/>
</dbReference>
<dbReference type="GO" id="GO:0006508">
    <property type="term" value="P:proteolysis"/>
    <property type="evidence" value="ECO:0007669"/>
    <property type="project" value="InterPro"/>
</dbReference>
<feature type="chain" id="PRO_5007494793" evidence="3">
    <location>
        <begin position="22"/>
        <end position="722"/>
    </location>
</feature>
<dbReference type="SUPFAM" id="SSF82171">
    <property type="entry name" value="DPP6 N-terminal domain-like"/>
    <property type="match status" value="1"/>
</dbReference>
<feature type="domain" description="Peptidase S9 prolyl oligopeptidase catalytic" evidence="4">
    <location>
        <begin position="511"/>
        <end position="718"/>
    </location>
</feature>
<dbReference type="OrthoDB" id="9812921at2"/>
<dbReference type="SUPFAM" id="SSF53474">
    <property type="entry name" value="alpha/beta-Hydrolases"/>
    <property type="match status" value="1"/>
</dbReference>
<evidence type="ECO:0000256" key="3">
    <source>
        <dbReference type="SAM" id="SignalP"/>
    </source>
</evidence>
<dbReference type="KEGG" id="alm:AO498_10810"/>
<dbReference type="PANTHER" id="PTHR42776:SF27">
    <property type="entry name" value="DIPEPTIDYL PEPTIDASE FAMILY MEMBER 6"/>
    <property type="match status" value="1"/>
</dbReference>
<dbReference type="InterPro" id="IPR011042">
    <property type="entry name" value="6-blade_b-propeller_TolB-like"/>
</dbReference>
<accession>A0A142EP66</accession>
<dbReference type="PATRIC" id="fig|1727163.4.peg.2257"/>
<evidence type="ECO:0000259" key="4">
    <source>
        <dbReference type="Pfam" id="PF00326"/>
    </source>
</evidence>
<protein>
    <submittedName>
        <fullName evidence="5">Dipeptidyl aminopeptidase</fullName>
    </submittedName>
</protein>
<keyword evidence="3" id="KW-0732">Signal</keyword>
<dbReference type="PANTHER" id="PTHR42776">
    <property type="entry name" value="SERINE PEPTIDASE S9 FAMILY MEMBER"/>
    <property type="match status" value="1"/>
</dbReference>
<name>A0A142EP66_9BACT</name>
<dbReference type="STRING" id="1727163.AO498_10810"/>
<keyword evidence="1" id="KW-0378">Hydrolase</keyword>
<dbReference type="InterPro" id="IPR029058">
    <property type="entry name" value="AB_hydrolase_fold"/>
</dbReference>
<evidence type="ECO:0000313" key="6">
    <source>
        <dbReference type="Proteomes" id="UP000073816"/>
    </source>
</evidence>
<organism evidence="5 6">
    <name type="scientific">Algoriphagus sanaruensis</name>
    <dbReference type="NCBI Taxonomy" id="1727163"/>
    <lineage>
        <taxon>Bacteria</taxon>
        <taxon>Pseudomonadati</taxon>
        <taxon>Bacteroidota</taxon>
        <taxon>Cytophagia</taxon>
        <taxon>Cytophagales</taxon>
        <taxon>Cyclobacteriaceae</taxon>
        <taxon>Algoriphagus</taxon>
    </lineage>
</organism>
<reference evidence="6" key="1">
    <citation type="submission" date="2015-09" db="EMBL/GenBank/DDBJ databases">
        <title>Complete sequence of Algoriphagus sp. M8-2.</title>
        <authorList>
            <person name="Shintani M."/>
        </authorList>
    </citation>
    <scope>NUCLEOTIDE SEQUENCE [LARGE SCALE GENOMIC DNA]</scope>
    <source>
        <strain evidence="6">M8-2</strain>
    </source>
</reference>
<sequence length="722" mass="81063">MKQKSWLLSLSLIWLVFTLQAQTKKPIQLSDLTKIVTVSSPEITPDGKHVLFVKNYMEASKKEGEYDYKSQLLLMDIQNPSQVKILNGPGNDLSNFSLSPDGKKLAFVKSWEGKPQIWILPMDGGEAQVLTHEKYGATSPVWSPDGSKLAFSISVPMWAITEMPAWESPRPGRTYGDEPNYLAIKEGLEKEDTRPNMDGDVAELRAWLAKNASKNDPRVIDRLNFLGERGLSTDISFRHLEVFDLASQKSTILTSGYQNFGGAEWNPEGTALLTTSLETDLHPDFTTDLNTSVYRISISDASIQTLFQSEDIRFAGASFSPDGKWILVSGQKTDDRAFNQSLLGIAKADGSGLKWFTEEIDRRLGDAKWADDSKSFYFTGANQGGFTLYKAEVPSGKISTLISGPVGVNSYDIQGTQLVYSLTKVENPNELYLADLAGKNEKQLTQFNSEWLADRWVSLPTGHQFEQDGFTIDYWVMPPFGQKSGEKYPTLLEMHGGPTAMWGPGEFSMWHEFQVLAGRGYGIVYANPRGSGGYGKVFQKGNYRDWGDGPAKDVLTALDKAGEKYAWIDQDQLVLTGGSYAGYLTAWIVGHDHRFKAALTQRGVYDLTFFMGEGNAWRLVPNYFGYPWEEGVKEILDYNSPQTYVQNIQTPLMIFHGDNDLRTGVRQSELLYKSLKILGKPVEYIRYPEEGHELSRSGAIHRRLDRIGRIVEFFERYVTHPN</sequence>
<proteinExistence type="predicted"/>
<reference evidence="5 6" key="2">
    <citation type="journal article" date="2016" name="Genome Announc.">
        <title>Complete Genome Sequence of Algoriphagus sp. Strain M8-2, Isolated from a Brackish Lake.</title>
        <authorList>
            <person name="Muraguchi Y."/>
            <person name="Kushimoto K."/>
            <person name="Ohtsubo Y."/>
            <person name="Suzuki T."/>
            <person name="Dohra H."/>
            <person name="Kimbara K."/>
            <person name="Shintani M."/>
        </authorList>
    </citation>
    <scope>NUCLEOTIDE SEQUENCE [LARGE SCALE GENOMIC DNA]</scope>
    <source>
        <strain evidence="5 6">M8-2</strain>
    </source>
</reference>
<evidence type="ECO:0000256" key="1">
    <source>
        <dbReference type="ARBA" id="ARBA00022801"/>
    </source>
</evidence>
<dbReference type="Proteomes" id="UP000073816">
    <property type="component" value="Chromosome"/>
</dbReference>
<gene>
    <name evidence="5" type="ORF">AO498_10810</name>
</gene>
<dbReference type="Gene3D" id="3.40.50.1820">
    <property type="entry name" value="alpha/beta hydrolase"/>
    <property type="match status" value="1"/>
</dbReference>
<evidence type="ECO:0000256" key="2">
    <source>
        <dbReference type="ARBA" id="ARBA00022825"/>
    </source>
</evidence>
<dbReference type="AlphaFoldDB" id="A0A142EP66"/>
<dbReference type="InterPro" id="IPR001375">
    <property type="entry name" value="Peptidase_S9_cat"/>
</dbReference>
<feature type="signal peptide" evidence="3">
    <location>
        <begin position="1"/>
        <end position="21"/>
    </location>
</feature>
<dbReference type="GO" id="GO:0004177">
    <property type="term" value="F:aminopeptidase activity"/>
    <property type="evidence" value="ECO:0007669"/>
    <property type="project" value="UniProtKB-KW"/>
</dbReference>
<keyword evidence="6" id="KW-1185">Reference proteome</keyword>
<dbReference type="RefSeq" id="WP_067547252.1">
    <property type="nucleotide sequence ID" value="NZ_CP012836.1"/>
</dbReference>
<keyword evidence="5" id="KW-0645">Protease</keyword>
<dbReference type="GO" id="GO:0004252">
    <property type="term" value="F:serine-type endopeptidase activity"/>
    <property type="evidence" value="ECO:0007669"/>
    <property type="project" value="TreeGrafter"/>
</dbReference>